<feature type="compositionally biased region" description="Gly residues" evidence="1">
    <location>
        <begin position="1"/>
        <end position="15"/>
    </location>
</feature>
<dbReference type="EMBL" id="LBWB01000017">
    <property type="protein sequence ID" value="KKR00075.1"/>
    <property type="molecule type" value="Genomic_DNA"/>
</dbReference>
<dbReference type="AlphaFoldDB" id="A0A0G0PPH7"/>
<comment type="caution">
    <text evidence="2">The sequence shown here is derived from an EMBL/GenBank/DDBJ whole genome shotgun (WGS) entry which is preliminary data.</text>
</comment>
<name>A0A0G0PPH7_9BACT</name>
<dbReference type="Proteomes" id="UP000033881">
    <property type="component" value="Unassembled WGS sequence"/>
</dbReference>
<evidence type="ECO:0000313" key="2">
    <source>
        <dbReference type="EMBL" id="KKR00075.1"/>
    </source>
</evidence>
<organism evidence="2 3">
    <name type="scientific">Candidatus Woesebacteria bacterium GW2011_GWB1_39_12</name>
    <dbReference type="NCBI Taxonomy" id="1618574"/>
    <lineage>
        <taxon>Bacteria</taxon>
        <taxon>Candidatus Woeseibacteriota</taxon>
    </lineage>
</organism>
<gene>
    <name evidence="2" type="ORF">UT24_C0017G0001</name>
</gene>
<sequence>EAGTGGFWGRVGGRLGTNAPGPRQEYLRALINRL</sequence>
<feature type="non-terminal residue" evidence="2">
    <location>
        <position position="1"/>
    </location>
</feature>
<feature type="region of interest" description="Disordered" evidence="1">
    <location>
        <begin position="1"/>
        <end position="20"/>
    </location>
</feature>
<evidence type="ECO:0000256" key="1">
    <source>
        <dbReference type="SAM" id="MobiDB-lite"/>
    </source>
</evidence>
<proteinExistence type="predicted"/>
<reference evidence="2 3" key="1">
    <citation type="journal article" date="2015" name="Nature">
        <title>rRNA introns, odd ribosomes, and small enigmatic genomes across a large radiation of phyla.</title>
        <authorList>
            <person name="Brown C.T."/>
            <person name="Hug L.A."/>
            <person name="Thomas B.C."/>
            <person name="Sharon I."/>
            <person name="Castelle C.J."/>
            <person name="Singh A."/>
            <person name="Wilkins M.J."/>
            <person name="Williams K.H."/>
            <person name="Banfield J.F."/>
        </authorList>
    </citation>
    <scope>NUCLEOTIDE SEQUENCE [LARGE SCALE GENOMIC DNA]</scope>
</reference>
<accession>A0A0G0PPH7</accession>
<evidence type="ECO:0000313" key="3">
    <source>
        <dbReference type="Proteomes" id="UP000033881"/>
    </source>
</evidence>
<protein>
    <submittedName>
        <fullName evidence="2">Uncharacterized protein</fullName>
    </submittedName>
</protein>